<proteinExistence type="predicted"/>
<evidence type="ECO:0000313" key="11">
    <source>
        <dbReference type="EMBL" id="RBP65396.1"/>
    </source>
</evidence>
<dbReference type="EMBL" id="QNRX01000007">
    <property type="protein sequence ID" value="RBP65396.1"/>
    <property type="molecule type" value="Genomic_DNA"/>
</dbReference>
<evidence type="ECO:0000256" key="2">
    <source>
        <dbReference type="ARBA" id="ARBA00022448"/>
    </source>
</evidence>
<sequence>MERYSLLKRFINYLKDRQMYSRKWFNPTQILVVGFAIMILIGALILMTPFSSASGEWTDFVSALFTATSAVCVTGLIVVDTGTYWSGFGQFVIIALIQIGGLGFMTFTTLAFFIARKRIGLKERLVLQEGFNAYNLGGIVKYTKYVLLYTFTVELIGAVLLTIGFTPDYGLGRGIVMGVFHSISSFCNAGFDLIGNYRSITGYVDNYIITITIGMLIVIGGLGFFVASDIFKKRSFKKLVVHTKLVLIINIALLVVGMILFFLFEYNNPGTMKDLPLDVKILASWFQSVTPRTAGYNSLDLGAMTTASSFLTIILMFIGASPGSTGGGVKTTTFATILLTVVSVLKGKDEIEVFKKTIVINVVKRALSVVCIALFVVIVAIAILSFTEDASFLEICYEVVSGFATVGLTMGITQELTTVGRLVIILTMFIGRLGPLTIALAVAQLQSSSHKGKYRYPDGDILVG</sequence>
<dbReference type="InterPro" id="IPR004772">
    <property type="entry name" value="TrkH"/>
</dbReference>
<keyword evidence="8" id="KW-0406">Ion transport</keyword>
<feature type="transmembrane region" description="Helical" evidence="10">
    <location>
        <begin position="91"/>
        <end position="115"/>
    </location>
</feature>
<protein>
    <submittedName>
        <fullName evidence="11">Trk system potassium uptake protein TrkH</fullName>
    </submittedName>
</protein>
<keyword evidence="7 10" id="KW-1133">Transmembrane helix</keyword>
<dbReference type="PANTHER" id="PTHR32024">
    <property type="entry name" value="TRK SYSTEM POTASSIUM UPTAKE PROTEIN TRKG-RELATED"/>
    <property type="match status" value="1"/>
</dbReference>
<keyword evidence="6" id="KW-0630">Potassium</keyword>
<feature type="transmembrane region" description="Helical" evidence="10">
    <location>
        <begin position="301"/>
        <end position="321"/>
    </location>
</feature>
<evidence type="ECO:0000256" key="5">
    <source>
        <dbReference type="ARBA" id="ARBA00022692"/>
    </source>
</evidence>
<feature type="transmembrane region" description="Helical" evidence="10">
    <location>
        <begin position="245"/>
        <end position="264"/>
    </location>
</feature>
<feature type="transmembrane region" description="Helical" evidence="10">
    <location>
        <begin position="146"/>
        <end position="165"/>
    </location>
</feature>
<feature type="transmembrane region" description="Helical" evidence="10">
    <location>
        <begin position="60"/>
        <end position="79"/>
    </location>
</feature>
<name>A0A366I858_9FIRM</name>
<comment type="caution">
    <text evidence="11">The sequence shown here is derived from an EMBL/GenBank/DDBJ whole genome shotgun (WGS) entry which is preliminary data.</text>
</comment>
<evidence type="ECO:0000256" key="6">
    <source>
        <dbReference type="ARBA" id="ARBA00022958"/>
    </source>
</evidence>
<feature type="transmembrane region" description="Helical" evidence="10">
    <location>
        <begin position="171"/>
        <end position="194"/>
    </location>
</feature>
<dbReference type="GO" id="GO:0015379">
    <property type="term" value="F:potassium:chloride symporter activity"/>
    <property type="evidence" value="ECO:0007669"/>
    <property type="project" value="InterPro"/>
</dbReference>
<feature type="transmembrane region" description="Helical" evidence="10">
    <location>
        <begin position="206"/>
        <end position="225"/>
    </location>
</feature>
<keyword evidence="4" id="KW-0633">Potassium transport</keyword>
<feature type="transmembrane region" description="Helical" evidence="10">
    <location>
        <begin position="392"/>
        <end position="410"/>
    </location>
</feature>
<keyword evidence="2" id="KW-0813">Transport</keyword>
<dbReference type="NCBIfam" id="TIGR00933">
    <property type="entry name" value="2a38"/>
    <property type="match status" value="1"/>
</dbReference>
<evidence type="ECO:0000313" key="12">
    <source>
        <dbReference type="Proteomes" id="UP000253490"/>
    </source>
</evidence>
<keyword evidence="3" id="KW-1003">Cell membrane</keyword>
<dbReference type="AlphaFoldDB" id="A0A366I858"/>
<dbReference type="GO" id="GO:0005886">
    <property type="term" value="C:plasma membrane"/>
    <property type="evidence" value="ECO:0007669"/>
    <property type="project" value="UniProtKB-SubCell"/>
</dbReference>
<reference evidence="11 12" key="1">
    <citation type="submission" date="2018-06" db="EMBL/GenBank/DDBJ databases">
        <title>Genomic Encyclopedia of Type Strains, Phase IV (KMG-IV): sequencing the most valuable type-strain genomes for metagenomic binning, comparative biology and taxonomic classification.</title>
        <authorList>
            <person name="Goeker M."/>
        </authorList>
    </citation>
    <scope>NUCLEOTIDE SEQUENCE [LARGE SCALE GENOMIC DNA]</scope>
    <source>
        <strain evidence="11 12">DSM 22112</strain>
    </source>
</reference>
<accession>A0A366I858</accession>
<dbReference type="InterPro" id="IPR003445">
    <property type="entry name" value="Cat_transpt"/>
</dbReference>
<keyword evidence="9 10" id="KW-0472">Membrane</keyword>
<keyword evidence="12" id="KW-1185">Reference proteome</keyword>
<evidence type="ECO:0000256" key="7">
    <source>
        <dbReference type="ARBA" id="ARBA00022989"/>
    </source>
</evidence>
<dbReference type="Proteomes" id="UP000253490">
    <property type="component" value="Unassembled WGS sequence"/>
</dbReference>
<feature type="transmembrane region" description="Helical" evidence="10">
    <location>
        <begin position="366"/>
        <end position="386"/>
    </location>
</feature>
<evidence type="ECO:0000256" key="4">
    <source>
        <dbReference type="ARBA" id="ARBA00022538"/>
    </source>
</evidence>
<evidence type="ECO:0000256" key="8">
    <source>
        <dbReference type="ARBA" id="ARBA00023065"/>
    </source>
</evidence>
<organism evidence="11 12">
    <name type="scientific">Alkalibaculum bacchi</name>
    <dbReference type="NCBI Taxonomy" id="645887"/>
    <lineage>
        <taxon>Bacteria</taxon>
        <taxon>Bacillati</taxon>
        <taxon>Bacillota</taxon>
        <taxon>Clostridia</taxon>
        <taxon>Eubacteriales</taxon>
        <taxon>Eubacteriaceae</taxon>
        <taxon>Alkalibaculum</taxon>
    </lineage>
</organism>
<gene>
    <name evidence="11" type="ORF">DES36_107137</name>
</gene>
<dbReference type="Pfam" id="PF02386">
    <property type="entry name" value="TrkH"/>
    <property type="match status" value="1"/>
</dbReference>
<evidence type="ECO:0000256" key="3">
    <source>
        <dbReference type="ARBA" id="ARBA00022475"/>
    </source>
</evidence>
<evidence type="ECO:0000256" key="1">
    <source>
        <dbReference type="ARBA" id="ARBA00004651"/>
    </source>
</evidence>
<feature type="transmembrane region" description="Helical" evidence="10">
    <location>
        <begin position="327"/>
        <end position="345"/>
    </location>
</feature>
<feature type="transmembrane region" description="Helical" evidence="10">
    <location>
        <begin position="29"/>
        <end position="48"/>
    </location>
</feature>
<comment type="subcellular location">
    <subcellularLocation>
        <location evidence="1">Cell membrane</location>
        <topology evidence="1">Multi-pass membrane protein</topology>
    </subcellularLocation>
</comment>
<dbReference type="RefSeq" id="WP_278278700.1">
    <property type="nucleotide sequence ID" value="NZ_QNRX01000007.1"/>
</dbReference>
<keyword evidence="5 10" id="KW-0812">Transmembrane</keyword>
<evidence type="ECO:0000256" key="9">
    <source>
        <dbReference type="ARBA" id="ARBA00023136"/>
    </source>
</evidence>
<feature type="transmembrane region" description="Helical" evidence="10">
    <location>
        <begin position="422"/>
        <end position="445"/>
    </location>
</feature>
<dbReference type="PANTHER" id="PTHR32024:SF1">
    <property type="entry name" value="KTR SYSTEM POTASSIUM UPTAKE PROTEIN B"/>
    <property type="match status" value="1"/>
</dbReference>
<evidence type="ECO:0000256" key="10">
    <source>
        <dbReference type="SAM" id="Phobius"/>
    </source>
</evidence>